<proteinExistence type="predicted"/>
<dbReference type="JaponicusDB" id="SJAG_03155">
    <property type="gene designation" value="mam33"/>
</dbReference>
<evidence type="ECO:0000313" key="2">
    <source>
        <dbReference type="JaponicusDB" id="SJAG_03155"/>
    </source>
</evidence>
<dbReference type="GO" id="GO:0005759">
    <property type="term" value="C:mitochondrial matrix"/>
    <property type="evidence" value="ECO:0007669"/>
    <property type="project" value="InterPro"/>
</dbReference>
<dbReference type="VEuPathDB" id="FungiDB:SJAG_03155"/>
<dbReference type="Gene3D" id="3.10.280.10">
    <property type="entry name" value="Mitochondrial glycoprotein"/>
    <property type="match status" value="1"/>
</dbReference>
<dbReference type="STRING" id="402676.B6K3H1"/>
<dbReference type="GeneID" id="7048501"/>
<dbReference type="GO" id="GO:0042256">
    <property type="term" value="P:cytosolic ribosome assembly"/>
    <property type="evidence" value="ECO:0000318"/>
    <property type="project" value="GO_Central"/>
</dbReference>
<dbReference type="Proteomes" id="UP000001744">
    <property type="component" value="Unassembled WGS sequence"/>
</dbReference>
<dbReference type="OrthoDB" id="278212at2759"/>
<dbReference type="OMA" id="RWLNNVK"/>
<gene>
    <name evidence="2" type="primary">mam33</name>
    <name evidence="1" type="ORF">SJAG_03155</name>
</gene>
<protein>
    <submittedName>
        <fullName evidence="1">Mam33 family protein</fullName>
    </submittedName>
</protein>
<reference evidence="1 3" key="1">
    <citation type="journal article" date="2011" name="Science">
        <title>Comparative functional genomics of the fission yeasts.</title>
        <authorList>
            <person name="Rhind N."/>
            <person name="Chen Z."/>
            <person name="Yassour M."/>
            <person name="Thompson D.A."/>
            <person name="Haas B.J."/>
            <person name="Habib N."/>
            <person name="Wapinski I."/>
            <person name="Roy S."/>
            <person name="Lin M.F."/>
            <person name="Heiman D.I."/>
            <person name="Young S.K."/>
            <person name="Furuya K."/>
            <person name="Guo Y."/>
            <person name="Pidoux A."/>
            <person name="Chen H.M."/>
            <person name="Robbertse B."/>
            <person name="Goldberg J.M."/>
            <person name="Aoki K."/>
            <person name="Bayne E.H."/>
            <person name="Berlin A.M."/>
            <person name="Desjardins C.A."/>
            <person name="Dobbs E."/>
            <person name="Dukaj L."/>
            <person name="Fan L."/>
            <person name="FitzGerald M.G."/>
            <person name="French C."/>
            <person name="Gujja S."/>
            <person name="Hansen K."/>
            <person name="Keifenheim D."/>
            <person name="Levin J.Z."/>
            <person name="Mosher R.A."/>
            <person name="Mueller C.A."/>
            <person name="Pfiffner J."/>
            <person name="Priest M."/>
            <person name="Russ C."/>
            <person name="Smialowska A."/>
            <person name="Swoboda P."/>
            <person name="Sykes S.M."/>
            <person name="Vaughn M."/>
            <person name="Vengrova S."/>
            <person name="Yoder R."/>
            <person name="Zeng Q."/>
            <person name="Allshire R."/>
            <person name="Baulcombe D."/>
            <person name="Birren B.W."/>
            <person name="Brown W."/>
            <person name="Ekwall K."/>
            <person name="Kellis M."/>
            <person name="Leatherwood J."/>
            <person name="Levin H."/>
            <person name="Margalit H."/>
            <person name="Martienssen R."/>
            <person name="Nieduszynski C.A."/>
            <person name="Spatafora J.W."/>
            <person name="Friedman N."/>
            <person name="Dalgaard J.Z."/>
            <person name="Baumann P."/>
            <person name="Niki H."/>
            <person name="Regev A."/>
            <person name="Nusbaum C."/>
        </authorList>
    </citation>
    <scope>NUCLEOTIDE SEQUENCE [LARGE SCALE GENOMIC DNA]</scope>
    <source>
        <strain evidence="3">yFS275 / FY16936</strain>
    </source>
</reference>
<dbReference type="PANTHER" id="PTHR10826">
    <property type="entry name" value="COMPLEMENT COMPONENT 1"/>
    <property type="match status" value="1"/>
</dbReference>
<evidence type="ECO:0000313" key="1">
    <source>
        <dbReference type="EMBL" id="EEB08028.1"/>
    </source>
</evidence>
<dbReference type="InterPro" id="IPR036561">
    <property type="entry name" value="MAM33_sf"/>
</dbReference>
<accession>B6K3H1</accession>
<dbReference type="AlphaFoldDB" id="B6K3H1"/>
<dbReference type="HOGENOM" id="CLU_072692_0_0_1"/>
<dbReference type="SUPFAM" id="SSF54529">
    <property type="entry name" value="Mitochondrial glycoprotein MAM33-like"/>
    <property type="match status" value="1"/>
</dbReference>
<name>B6K3H1_SCHJY</name>
<organism evidence="1 3">
    <name type="scientific">Schizosaccharomyces japonicus (strain yFS275 / FY16936)</name>
    <name type="common">Fission yeast</name>
    <dbReference type="NCBI Taxonomy" id="402676"/>
    <lineage>
        <taxon>Eukaryota</taxon>
        <taxon>Fungi</taxon>
        <taxon>Dikarya</taxon>
        <taxon>Ascomycota</taxon>
        <taxon>Taphrinomycotina</taxon>
        <taxon>Schizosaccharomycetes</taxon>
        <taxon>Schizosaccharomycetales</taxon>
        <taxon>Schizosaccharomycetaceae</taxon>
        <taxon>Schizosaccharomyces</taxon>
    </lineage>
</organism>
<dbReference type="Pfam" id="PF02330">
    <property type="entry name" value="MAM33"/>
    <property type="match status" value="1"/>
</dbReference>
<dbReference type="RefSeq" id="XP_002174321.1">
    <property type="nucleotide sequence ID" value="XM_002174285.2"/>
</dbReference>
<sequence>MFSIRRQLGTQLGRVCLRSRLLTVNVPLLSHGIVRKNIHVIPKRFASSEATPSLPHALKNEILFEKKFLKKMEGSVDTAKFTKTTGFTVKDVPGQAEVVLERSYGPEKIEVKFNVQNFYDEEGDMYPDEEEEDLEYENESNNLDENQDEIIEDYEDETSEDIFHTQPCTISITKPNSGCLYFDANIVEGELDIDNIYFSKDPELLLSSSEDAKTKRKTAYLGPSFKELDEEVQSLFENYLEERGIDYNLIDFVMQMKQPKETKEYVHWLQNIQKFVSN</sequence>
<evidence type="ECO:0000313" key="3">
    <source>
        <dbReference type="Proteomes" id="UP000001744"/>
    </source>
</evidence>
<dbReference type="InterPro" id="IPR003428">
    <property type="entry name" value="MAM33"/>
</dbReference>
<dbReference type="PANTHER" id="PTHR10826:SF1">
    <property type="entry name" value="COMPLEMENT COMPONENT 1 Q SUBCOMPONENT-BINDING PROTEIN, MITOCHONDRIAL"/>
    <property type="match status" value="1"/>
</dbReference>
<keyword evidence="3" id="KW-1185">Reference proteome</keyword>
<dbReference type="EMBL" id="KE651167">
    <property type="protein sequence ID" value="EEB08028.1"/>
    <property type="molecule type" value="Genomic_DNA"/>
</dbReference>
<dbReference type="eggNOG" id="KOG2536">
    <property type="taxonomic scope" value="Eukaryota"/>
</dbReference>